<accession>A0ABT6G2H6</accession>
<keyword evidence="2" id="KW-1185">Reference proteome</keyword>
<name>A0ABT6G2H6_9FLAO</name>
<protein>
    <submittedName>
        <fullName evidence="1">Uncharacterized protein</fullName>
    </submittedName>
</protein>
<dbReference type="Proteomes" id="UP001529085">
    <property type="component" value="Unassembled WGS sequence"/>
</dbReference>
<sequence>MKTIQILLLVTILFLGCSEEKNKTPEINQLNETPRVLDGKKSEGSFLRTKRYDENIIEKLYGEALGKNEKLETLNNLIKEITSDSLSDKTSNYIDYATINNRYWSTAKSYVNKLNDSIKKIEILAIFDKLETDYNKRIANHETKMDSIAVLKTKLSDQLILMKLFVTEPMIHNYQSNELPDIDELKSIIKDYEKAIENSKEYSKVRK</sequence>
<dbReference type="PROSITE" id="PS51257">
    <property type="entry name" value="PROKAR_LIPOPROTEIN"/>
    <property type="match status" value="1"/>
</dbReference>
<evidence type="ECO:0000313" key="2">
    <source>
        <dbReference type="Proteomes" id="UP001529085"/>
    </source>
</evidence>
<proteinExistence type="predicted"/>
<organism evidence="1 2">
    <name type="scientific">Winogradskyella marincola</name>
    <dbReference type="NCBI Taxonomy" id="3037795"/>
    <lineage>
        <taxon>Bacteria</taxon>
        <taxon>Pseudomonadati</taxon>
        <taxon>Bacteroidota</taxon>
        <taxon>Flavobacteriia</taxon>
        <taxon>Flavobacteriales</taxon>
        <taxon>Flavobacteriaceae</taxon>
        <taxon>Winogradskyella</taxon>
    </lineage>
</organism>
<gene>
    <name evidence="1" type="ORF">P7122_10210</name>
</gene>
<evidence type="ECO:0000313" key="1">
    <source>
        <dbReference type="EMBL" id="MDG4716248.1"/>
    </source>
</evidence>
<dbReference type="RefSeq" id="WP_278005697.1">
    <property type="nucleotide sequence ID" value="NZ_JARSBN010000005.1"/>
</dbReference>
<comment type="caution">
    <text evidence="1">The sequence shown here is derived from an EMBL/GenBank/DDBJ whole genome shotgun (WGS) entry which is preliminary data.</text>
</comment>
<reference evidence="1 2" key="1">
    <citation type="submission" date="2023-03" db="EMBL/GenBank/DDBJ databases">
        <title>Strain YYF002 represents a novel species in the genus Winogradskyella isolated from seawater.</title>
        <authorList>
            <person name="Fu Z.-Y."/>
        </authorList>
    </citation>
    <scope>NUCLEOTIDE SEQUENCE [LARGE SCALE GENOMIC DNA]</scope>
    <source>
        <strain evidence="1 2">YYF002</strain>
    </source>
</reference>
<dbReference type="EMBL" id="JARSBN010000005">
    <property type="protein sequence ID" value="MDG4716248.1"/>
    <property type="molecule type" value="Genomic_DNA"/>
</dbReference>